<name>A0A9W8TGP0_9PEZI</name>
<dbReference type="EMBL" id="JANPWZ010002880">
    <property type="protein sequence ID" value="KAJ3555500.1"/>
    <property type="molecule type" value="Genomic_DNA"/>
</dbReference>
<dbReference type="Proteomes" id="UP001148614">
    <property type="component" value="Unassembled WGS sequence"/>
</dbReference>
<comment type="caution">
    <text evidence="2">The sequence shown here is derived from an EMBL/GenBank/DDBJ whole genome shotgun (WGS) entry which is preliminary data.</text>
</comment>
<gene>
    <name evidence="2" type="ORF">NPX13_g10341</name>
</gene>
<feature type="compositionally biased region" description="Polar residues" evidence="1">
    <location>
        <begin position="29"/>
        <end position="38"/>
    </location>
</feature>
<reference evidence="2" key="1">
    <citation type="submission" date="2022-07" db="EMBL/GenBank/DDBJ databases">
        <title>Genome Sequence of Xylaria arbuscula.</title>
        <authorList>
            <person name="Buettner E."/>
        </authorList>
    </citation>
    <scope>NUCLEOTIDE SEQUENCE</scope>
    <source>
        <strain evidence="2">VT107</strain>
    </source>
</reference>
<proteinExistence type="predicted"/>
<keyword evidence="3" id="KW-1185">Reference proteome</keyword>
<organism evidence="2 3">
    <name type="scientific">Xylaria arbuscula</name>
    <dbReference type="NCBI Taxonomy" id="114810"/>
    <lineage>
        <taxon>Eukaryota</taxon>
        <taxon>Fungi</taxon>
        <taxon>Dikarya</taxon>
        <taxon>Ascomycota</taxon>
        <taxon>Pezizomycotina</taxon>
        <taxon>Sordariomycetes</taxon>
        <taxon>Xylariomycetidae</taxon>
        <taxon>Xylariales</taxon>
        <taxon>Xylariaceae</taxon>
        <taxon>Xylaria</taxon>
    </lineage>
</organism>
<feature type="compositionally biased region" description="Polar residues" evidence="1">
    <location>
        <begin position="76"/>
        <end position="85"/>
    </location>
</feature>
<dbReference type="AlphaFoldDB" id="A0A9W8TGP0"/>
<feature type="compositionally biased region" description="Polar residues" evidence="1">
    <location>
        <begin position="1"/>
        <end position="10"/>
    </location>
</feature>
<feature type="region of interest" description="Disordered" evidence="1">
    <location>
        <begin position="1"/>
        <end position="94"/>
    </location>
</feature>
<sequence length="94" mass="10311">MDPSNPNSSDPVGDTMSVAKSHVEPGNHANVNAQSTEQRGVKRPADDDLLNDDASDNNAPHETMGGRKRREAAETYRQTARQASSERAPRKKKR</sequence>
<evidence type="ECO:0000313" key="2">
    <source>
        <dbReference type="EMBL" id="KAJ3555500.1"/>
    </source>
</evidence>
<protein>
    <submittedName>
        <fullName evidence="2">Uncharacterized protein</fullName>
    </submittedName>
</protein>
<accession>A0A9W8TGP0</accession>
<evidence type="ECO:0000313" key="3">
    <source>
        <dbReference type="Proteomes" id="UP001148614"/>
    </source>
</evidence>
<evidence type="ECO:0000256" key="1">
    <source>
        <dbReference type="SAM" id="MobiDB-lite"/>
    </source>
</evidence>